<name>A0ACB8Y3Q7_ARCLA</name>
<keyword evidence="2" id="KW-1185">Reference proteome</keyword>
<dbReference type="Proteomes" id="UP001055879">
    <property type="component" value="Linkage Group LG14"/>
</dbReference>
<gene>
    <name evidence="1" type="ORF">L6452_37720</name>
</gene>
<comment type="caution">
    <text evidence="1">The sequence shown here is derived from an EMBL/GenBank/DDBJ whole genome shotgun (WGS) entry which is preliminary data.</text>
</comment>
<evidence type="ECO:0000313" key="2">
    <source>
        <dbReference type="Proteomes" id="UP001055879"/>
    </source>
</evidence>
<organism evidence="1 2">
    <name type="scientific">Arctium lappa</name>
    <name type="common">Greater burdock</name>
    <name type="synonym">Lappa major</name>
    <dbReference type="NCBI Taxonomy" id="4217"/>
    <lineage>
        <taxon>Eukaryota</taxon>
        <taxon>Viridiplantae</taxon>
        <taxon>Streptophyta</taxon>
        <taxon>Embryophyta</taxon>
        <taxon>Tracheophyta</taxon>
        <taxon>Spermatophyta</taxon>
        <taxon>Magnoliopsida</taxon>
        <taxon>eudicotyledons</taxon>
        <taxon>Gunneridae</taxon>
        <taxon>Pentapetalae</taxon>
        <taxon>asterids</taxon>
        <taxon>campanulids</taxon>
        <taxon>Asterales</taxon>
        <taxon>Asteraceae</taxon>
        <taxon>Carduoideae</taxon>
        <taxon>Cardueae</taxon>
        <taxon>Arctiinae</taxon>
        <taxon>Arctium</taxon>
    </lineage>
</organism>
<reference evidence="1 2" key="2">
    <citation type="journal article" date="2022" name="Mol. Ecol. Resour.">
        <title>The genomes of chicory, endive, great burdock and yacon provide insights into Asteraceae paleo-polyploidization history and plant inulin production.</title>
        <authorList>
            <person name="Fan W."/>
            <person name="Wang S."/>
            <person name="Wang H."/>
            <person name="Wang A."/>
            <person name="Jiang F."/>
            <person name="Liu H."/>
            <person name="Zhao H."/>
            <person name="Xu D."/>
            <person name="Zhang Y."/>
        </authorList>
    </citation>
    <scope>NUCLEOTIDE SEQUENCE [LARGE SCALE GENOMIC DNA]</scope>
    <source>
        <strain evidence="2">cv. Niubang</strain>
    </source>
</reference>
<dbReference type="EMBL" id="CM042060">
    <property type="protein sequence ID" value="KAI3678429.1"/>
    <property type="molecule type" value="Genomic_DNA"/>
</dbReference>
<accession>A0ACB8Y3Q7</accession>
<evidence type="ECO:0000313" key="1">
    <source>
        <dbReference type="EMBL" id="KAI3678429.1"/>
    </source>
</evidence>
<proteinExistence type="predicted"/>
<sequence>MVEESVFDAGDKKDDGRDQEVEGIRKSTTSNEKESEKDGSESTPEQHSDRKLAVGDLPEVLLPVGGNEEPQSNKCYAAHVEVPRKDTTLDTTCRAGSDLGKQGNDNYLTSNNLEVVVRGKKQLLSGMEMEGKVREAIASSSVCIGGRRQRLVNFYAKTGLINNPRMIKLLIGTMI</sequence>
<reference evidence="2" key="1">
    <citation type="journal article" date="2022" name="Mol. Ecol. Resour.">
        <title>The genomes of chicory, endive, great burdock and yacon provide insights into Asteraceae palaeo-polyploidization history and plant inulin production.</title>
        <authorList>
            <person name="Fan W."/>
            <person name="Wang S."/>
            <person name="Wang H."/>
            <person name="Wang A."/>
            <person name="Jiang F."/>
            <person name="Liu H."/>
            <person name="Zhao H."/>
            <person name="Xu D."/>
            <person name="Zhang Y."/>
        </authorList>
    </citation>
    <scope>NUCLEOTIDE SEQUENCE [LARGE SCALE GENOMIC DNA]</scope>
    <source>
        <strain evidence="2">cv. Niubang</strain>
    </source>
</reference>
<protein>
    <submittedName>
        <fullName evidence="1">Uncharacterized protein</fullName>
    </submittedName>
</protein>